<name>A0A8B6DH80_MYTGA</name>
<gene>
    <name evidence="2" type="ORF">MGAL_10B091878</name>
</gene>
<accession>A0A8B6DH80</accession>
<dbReference type="Pfam" id="PF20720">
    <property type="entry name" value="nSTAND3"/>
    <property type="match status" value="1"/>
</dbReference>
<keyword evidence="3" id="KW-1185">Reference proteome</keyword>
<dbReference type="InterPro" id="IPR027417">
    <property type="entry name" value="P-loop_NTPase"/>
</dbReference>
<organism evidence="2 3">
    <name type="scientific">Mytilus galloprovincialis</name>
    <name type="common">Mediterranean mussel</name>
    <dbReference type="NCBI Taxonomy" id="29158"/>
    <lineage>
        <taxon>Eukaryota</taxon>
        <taxon>Metazoa</taxon>
        <taxon>Spiralia</taxon>
        <taxon>Lophotrochozoa</taxon>
        <taxon>Mollusca</taxon>
        <taxon>Bivalvia</taxon>
        <taxon>Autobranchia</taxon>
        <taxon>Pteriomorphia</taxon>
        <taxon>Mytilida</taxon>
        <taxon>Mytiloidea</taxon>
        <taxon>Mytilidae</taxon>
        <taxon>Mytilinae</taxon>
        <taxon>Mytilus</taxon>
    </lineage>
</organism>
<feature type="domain" description="Novel STAND NTPase 3" evidence="1">
    <location>
        <begin position="21"/>
        <end position="175"/>
    </location>
</feature>
<dbReference type="EMBL" id="UYJE01003411">
    <property type="protein sequence ID" value="VDI18996.1"/>
    <property type="molecule type" value="Genomic_DNA"/>
</dbReference>
<proteinExistence type="predicted"/>
<dbReference type="Proteomes" id="UP000596742">
    <property type="component" value="Unassembled WGS sequence"/>
</dbReference>
<dbReference type="SUPFAM" id="SSF52540">
    <property type="entry name" value="P-loop containing nucleoside triphosphate hydrolases"/>
    <property type="match status" value="1"/>
</dbReference>
<sequence>MSFHLDQTSSEIESHQKECTYLETEALRQCIQLLECRNVVILSGREGSGKSRNSLEILRQLKERHNDLDVFKLVGLHYVSDIVKCNVTCIVLFDNAFDKTSEHFSYEEQVLNHLYSYISQNKVKVIFTMRNYVRHACHRLLSTHKIFRDFVDIDLNSKKFKLTNMEKEKMITNYCVINKIMISEGQEDNADQSVSNKAGRDDNEAFRSVQDQAVVILKREKLNEIIETDPFLGFPECCRLFTENRNNATLDVSCFKWPSIALVNDIEKLRMEGINNYMNGLKYVILIVILTKGYPKNQCYLYKTNCTLVMLVESNLHEEDCK</sequence>
<evidence type="ECO:0000313" key="2">
    <source>
        <dbReference type="EMBL" id="VDI18996.1"/>
    </source>
</evidence>
<dbReference type="AlphaFoldDB" id="A0A8B6DH80"/>
<evidence type="ECO:0000313" key="3">
    <source>
        <dbReference type="Proteomes" id="UP000596742"/>
    </source>
</evidence>
<comment type="caution">
    <text evidence="2">The sequence shown here is derived from an EMBL/GenBank/DDBJ whole genome shotgun (WGS) entry which is preliminary data.</text>
</comment>
<protein>
    <recommendedName>
        <fullName evidence="1">Novel STAND NTPase 3 domain-containing protein</fullName>
    </recommendedName>
</protein>
<evidence type="ECO:0000259" key="1">
    <source>
        <dbReference type="Pfam" id="PF20720"/>
    </source>
</evidence>
<reference evidence="2" key="1">
    <citation type="submission" date="2018-11" db="EMBL/GenBank/DDBJ databases">
        <authorList>
            <person name="Alioto T."/>
            <person name="Alioto T."/>
        </authorList>
    </citation>
    <scope>NUCLEOTIDE SEQUENCE</scope>
</reference>
<dbReference type="InterPro" id="IPR049050">
    <property type="entry name" value="nSTAND3"/>
</dbReference>
<dbReference type="OrthoDB" id="6092734at2759"/>